<evidence type="ECO:0000313" key="5">
    <source>
        <dbReference type="EMBL" id="KAG7368406.1"/>
    </source>
</evidence>
<sequence>MSRRALYSRFHVAAAFIAGCCIGSLLLTAVHFSHLDNLQQITATSSDTSHHHPLKHHQHQQKQIQIQTALSEKEAEVQEETPSDPEKKSVAFSKPKQNIAANHDNFVHAVAGLECDNHGGPSAEAAQEMVYWRDLPQDNTWTSPFLKRDGTRQYLTFEPDGGGWNNIRMSMETVLTMALAMGRVLVVPPSQKMYLLGKTNFNFADFFPLQELAEEHEGLEIITMEQFLEETMGKLKDTTTQQIVYPPSNKRTKWDGDSNGIKRELGPFLQSIAANPNWDPRHCIAAFPQSKEHRDVEALEQAMREIMKEGVDLKNLHNEYINHPTPVDASTKDRLREFLAGRDKLCIYDESLQNEYIIHFHGKAKKDVGGRLLVHFYAFLFFQDWTTDLWMKRFVRDHVRYIDEIQCAAARIVSAIRSTKLKTSDNGQFDSFHIRRGDFQYKSTRVSGEEIVAAAKDEIPAGRIVYIGTDERNKKFFKPLQEHGWELLFLDDFMDHVGDINPNYYGMIDQLVASRGHTFFGCWFSTFTGYIVRLRGYHTQTNVLDIVDGSPEPIAYQEGRLPHSYYYAMLENKNKLHDYWPIKQAFYAREFPASWWRLDFDVSD</sequence>
<dbReference type="PANTHER" id="PTHR31469">
    <property type="entry name" value="OS07G0633600 PROTEIN"/>
    <property type="match status" value="1"/>
</dbReference>
<name>A0A9K3LWL5_9STRA</name>
<evidence type="ECO:0000256" key="1">
    <source>
        <dbReference type="ARBA" id="ARBA00022679"/>
    </source>
</evidence>
<dbReference type="EMBL" id="JAGRRH010000006">
    <property type="protein sequence ID" value="KAG7368406.1"/>
    <property type="molecule type" value="Genomic_DNA"/>
</dbReference>
<dbReference type="CDD" id="cd11296">
    <property type="entry name" value="O-FucT_like"/>
    <property type="match status" value="1"/>
</dbReference>
<evidence type="ECO:0000256" key="2">
    <source>
        <dbReference type="ARBA" id="ARBA00023253"/>
    </source>
</evidence>
<keyword evidence="3" id="KW-0119">Carbohydrate metabolism</keyword>
<keyword evidence="2" id="KW-0294">Fucose metabolism</keyword>
<dbReference type="OrthoDB" id="1861862at2759"/>
<dbReference type="GO" id="GO:0016740">
    <property type="term" value="F:transferase activity"/>
    <property type="evidence" value="ECO:0007669"/>
    <property type="project" value="UniProtKB-KW"/>
</dbReference>
<dbReference type="AlphaFoldDB" id="A0A9K3LWL5"/>
<feature type="compositionally biased region" description="Basic residues" evidence="4">
    <location>
        <begin position="51"/>
        <end position="60"/>
    </location>
</feature>
<keyword evidence="1" id="KW-0808">Transferase</keyword>
<accession>A0A9K3LWL5</accession>
<dbReference type="InterPro" id="IPR019378">
    <property type="entry name" value="GDP-Fuc_O-FucTrfase"/>
</dbReference>
<dbReference type="PANTHER" id="PTHR31469:SF8">
    <property type="entry name" value="OS07G0641000 PROTEIN"/>
    <property type="match status" value="1"/>
</dbReference>
<proteinExistence type="predicted"/>
<feature type="region of interest" description="Disordered" evidence="4">
    <location>
        <begin position="44"/>
        <end position="91"/>
    </location>
</feature>
<dbReference type="Pfam" id="PF10250">
    <property type="entry name" value="O-FucT"/>
    <property type="match status" value="1"/>
</dbReference>
<gene>
    <name evidence="5" type="ORF">IV203_031149</name>
</gene>
<reference evidence="5" key="1">
    <citation type="journal article" date="2021" name="Sci. Rep.">
        <title>Diploid genomic architecture of Nitzschia inconspicua, an elite biomass production diatom.</title>
        <authorList>
            <person name="Oliver A."/>
            <person name="Podell S."/>
            <person name="Pinowska A."/>
            <person name="Traller J.C."/>
            <person name="Smith S.R."/>
            <person name="McClure R."/>
            <person name="Beliaev A."/>
            <person name="Bohutskyi P."/>
            <person name="Hill E.A."/>
            <person name="Rabines A."/>
            <person name="Zheng H."/>
            <person name="Allen L.Z."/>
            <person name="Kuo A."/>
            <person name="Grigoriev I.V."/>
            <person name="Allen A.E."/>
            <person name="Hazlebeck D."/>
            <person name="Allen E.E."/>
        </authorList>
    </citation>
    <scope>NUCLEOTIDE SEQUENCE</scope>
    <source>
        <strain evidence="5">Hildebrandi</strain>
    </source>
</reference>
<evidence type="ECO:0000313" key="6">
    <source>
        <dbReference type="Proteomes" id="UP000693970"/>
    </source>
</evidence>
<evidence type="ECO:0000256" key="4">
    <source>
        <dbReference type="SAM" id="MobiDB-lite"/>
    </source>
</evidence>
<protein>
    <submittedName>
        <fullName evidence="5">GDP-fucose protein O-fucosyltransferase</fullName>
    </submittedName>
</protein>
<organism evidence="5 6">
    <name type="scientific">Nitzschia inconspicua</name>
    <dbReference type="NCBI Taxonomy" id="303405"/>
    <lineage>
        <taxon>Eukaryota</taxon>
        <taxon>Sar</taxon>
        <taxon>Stramenopiles</taxon>
        <taxon>Ochrophyta</taxon>
        <taxon>Bacillariophyta</taxon>
        <taxon>Bacillariophyceae</taxon>
        <taxon>Bacillariophycidae</taxon>
        <taxon>Bacillariales</taxon>
        <taxon>Bacillariaceae</taxon>
        <taxon>Nitzschia</taxon>
    </lineage>
</organism>
<reference evidence="5" key="2">
    <citation type="submission" date="2021-04" db="EMBL/GenBank/DDBJ databases">
        <authorList>
            <person name="Podell S."/>
        </authorList>
    </citation>
    <scope>NUCLEOTIDE SEQUENCE</scope>
    <source>
        <strain evidence="5">Hildebrandi</strain>
    </source>
</reference>
<keyword evidence="6" id="KW-1185">Reference proteome</keyword>
<dbReference type="PROSITE" id="PS51257">
    <property type="entry name" value="PROKAR_LIPOPROTEIN"/>
    <property type="match status" value="1"/>
</dbReference>
<dbReference type="Proteomes" id="UP000693970">
    <property type="component" value="Unassembled WGS sequence"/>
</dbReference>
<comment type="caution">
    <text evidence="5">The sequence shown here is derived from an EMBL/GenBank/DDBJ whole genome shotgun (WGS) entry which is preliminary data.</text>
</comment>
<dbReference type="GO" id="GO:0006004">
    <property type="term" value="P:fucose metabolic process"/>
    <property type="evidence" value="ECO:0007669"/>
    <property type="project" value="UniProtKB-KW"/>
</dbReference>
<evidence type="ECO:0000256" key="3">
    <source>
        <dbReference type="ARBA" id="ARBA00023277"/>
    </source>
</evidence>